<feature type="transmembrane region" description="Helical" evidence="7">
    <location>
        <begin position="131"/>
        <end position="149"/>
    </location>
</feature>
<dbReference type="PANTHER" id="PTHR43495">
    <property type="entry name" value="GABA PERMEASE"/>
    <property type="match status" value="1"/>
</dbReference>
<dbReference type="AlphaFoldDB" id="A0A4V2NU39"/>
<evidence type="ECO:0000313" key="9">
    <source>
        <dbReference type="EMBL" id="TCJ02849.1"/>
    </source>
</evidence>
<reference evidence="9 10" key="1">
    <citation type="submission" date="2019-03" db="EMBL/GenBank/DDBJ databases">
        <authorList>
            <person name="Jensen L."/>
            <person name="Storgaard J."/>
            <person name="Sulaj E."/>
            <person name="Schramm A."/>
            <person name="Marshall I.P.G."/>
        </authorList>
    </citation>
    <scope>NUCLEOTIDE SEQUENCE [LARGE SCALE GENOMIC DNA]</scope>
    <source>
        <strain evidence="9 10">2017H2G3</strain>
    </source>
</reference>
<evidence type="ECO:0000256" key="6">
    <source>
        <dbReference type="ARBA" id="ARBA00023136"/>
    </source>
</evidence>
<dbReference type="GO" id="GO:0005886">
    <property type="term" value="C:plasma membrane"/>
    <property type="evidence" value="ECO:0007669"/>
    <property type="project" value="UniProtKB-SubCell"/>
</dbReference>
<evidence type="ECO:0000256" key="4">
    <source>
        <dbReference type="ARBA" id="ARBA00022970"/>
    </source>
</evidence>
<feature type="transmembrane region" description="Helical" evidence="7">
    <location>
        <begin position="52"/>
        <end position="70"/>
    </location>
</feature>
<evidence type="ECO:0000256" key="3">
    <source>
        <dbReference type="ARBA" id="ARBA00022692"/>
    </source>
</evidence>
<dbReference type="RefSeq" id="WP_131237686.1">
    <property type="nucleotide sequence ID" value="NZ_SJTH01000025.1"/>
</dbReference>
<comment type="caution">
    <text evidence="9">The sequence shown here is derived from an EMBL/GenBank/DDBJ whole genome shotgun (WGS) entry which is preliminary data.</text>
</comment>
<organism evidence="9 10">
    <name type="scientific">Cytobacillus praedii</name>
    <dbReference type="NCBI Taxonomy" id="1742358"/>
    <lineage>
        <taxon>Bacteria</taxon>
        <taxon>Bacillati</taxon>
        <taxon>Bacillota</taxon>
        <taxon>Bacilli</taxon>
        <taxon>Bacillales</taxon>
        <taxon>Bacillaceae</taxon>
        <taxon>Cytobacillus</taxon>
    </lineage>
</organism>
<dbReference type="PANTHER" id="PTHR43495:SF5">
    <property type="entry name" value="GAMMA-AMINOBUTYRIC ACID PERMEASE"/>
    <property type="match status" value="1"/>
</dbReference>
<dbReference type="PROSITE" id="PS51257">
    <property type="entry name" value="PROKAR_LIPOPROTEIN"/>
    <property type="match status" value="1"/>
</dbReference>
<dbReference type="OrthoDB" id="9780162at2"/>
<evidence type="ECO:0000259" key="8">
    <source>
        <dbReference type="Pfam" id="PF00324"/>
    </source>
</evidence>
<feature type="transmembrane region" description="Helical" evidence="7">
    <location>
        <begin position="206"/>
        <end position="231"/>
    </location>
</feature>
<dbReference type="PIRSF" id="PIRSF006060">
    <property type="entry name" value="AA_transporter"/>
    <property type="match status" value="1"/>
</dbReference>
<dbReference type="EMBL" id="SJTH01000025">
    <property type="protein sequence ID" value="TCJ02849.1"/>
    <property type="molecule type" value="Genomic_DNA"/>
</dbReference>
<feature type="transmembrane region" description="Helical" evidence="7">
    <location>
        <begin position="364"/>
        <end position="384"/>
    </location>
</feature>
<dbReference type="Gene3D" id="1.20.1740.10">
    <property type="entry name" value="Amino acid/polyamine transporter I"/>
    <property type="match status" value="1"/>
</dbReference>
<accession>A0A4V2NU39</accession>
<dbReference type="Pfam" id="PF00324">
    <property type="entry name" value="AA_permease"/>
    <property type="match status" value="1"/>
</dbReference>
<sequence>MEIPVRSGEQGEKKNGKKLAWWQLSLIGVGCIIGTGYFLGSGIGIKMTGPSILVSFFLAGLGSYIVADALGKMSAQDPQEGSFRSYAKKAYGPWAGFGSGWVYWFSEMLITGSQLTALSILSRFWFPNVPLWIFASGYAVLGIIVVIIGTKGFERAQNVFAVIKIAAILMFIILAISVLFGLFGGSSKDFTIPNDMNEFMSKGVKGLWSSLIYGFYAFGGIEIMGIMAPRLKNKEDARKSGTIMLMILMTIYLISLALATGLVAVDKFNTKESPFVIALDKYNLDFFPHVFNGGIIIAGFSTMAASLFAVTSMLVTLSEDGDAPKIFSKKGKLKVPPLALSLTIGGLITSIVLSLVMPDSIYEYITTAAGLMLLYNWFFILVTFPRLIKATGFDHFKRFAGMALILTAISGTLLHKSSRPGFFVSILFVGLILIVLLIMHFIKKRKQSKE</sequence>
<keyword evidence="3 7" id="KW-0812">Transmembrane</keyword>
<feature type="transmembrane region" description="Helical" evidence="7">
    <location>
        <begin position="338"/>
        <end position="358"/>
    </location>
</feature>
<keyword evidence="5 7" id="KW-1133">Transmembrane helix</keyword>
<dbReference type="InterPro" id="IPR004841">
    <property type="entry name" value="AA-permease/SLC12A_dom"/>
</dbReference>
<evidence type="ECO:0000256" key="7">
    <source>
        <dbReference type="SAM" id="Phobius"/>
    </source>
</evidence>
<dbReference type="Proteomes" id="UP000293846">
    <property type="component" value="Unassembled WGS sequence"/>
</dbReference>
<keyword evidence="4" id="KW-0029">Amino-acid transport</keyword>
<protein>
    <submittedName>
        <fullName evidence="9">Amino acid permease</fullName>
    </submittedName>
</protein>
<keyword evidence="2" id="KW-0813">Transport</keyword>
<feature type="domain" description="Amino acid permease/ SLC12A" evidence="8">
    <location>
        <begin position="25"/>
        <end position="390"/>
    </location>
</feature>
<feature type="transmembrane region" description="Helical" evidence="7">
    <location>
        <begin position="243"/>
        <end position="265"/>
    </location>
</feature>
<feature type="transmembrane region" description="Helical" evidence="7">
    <location>
        <begin position="91"/>
        <end position="111"/>
    </location>
</feature>
<keyword evidence="10" id="KW-1185">Reference proteome</keyword>
<feature type="transmembrane region" description="Helical" evidence="7">
    <location>
        <begin position="20"/>
        <end position="40"/>
    </location>
</feature>
<gene>
    <name evidence="9" type="ORF">E0Y62_17145</name>
</gene>
<comment type="subcellular location">
    <subcellularLocation>
        <location evidence="1">Cell membrane</location>
        <topology evidence="1">Multi-pass membrane protein</topology>
    </subcellularLocation>
</comment>
<keyword evidence="6 7" id="KW-0472">Membrane</keyword>
<proteinExistence type="predicted"/>
<feature type="transmembrane region" description="Helical" evidence="7">
    <location>
        <begin position="421"/>
        <end position="442"/>
    </location>
</feature>
<dbReference type="GO" id="GO:0006865">
    <property type="term" value="P:amino acid transport"/>
    <property type="evidence" value="ECO:0007669"/>
    <property type="project" value="UniProtKB-KW"/>
</dbReference>
<evidence type="ECO:0000256" key="1">
    <source>
        <dbReference type="ARBA" id="ARBA00004651"/>
    </source>
</evidence>
<feature type="transmembrane region" description="Helical" evidence="7">
    <location>
        <begin position="161"/>
        <end position="186"/>
    </location>
</feature>
<dbReference type="GO" id="GO:0055085">
    <property type="term" value="P:transmembrane transport"/>
    <property type="evidence" value="ECO:0007669"/>
    <property type="project" value="InterPro"/>
</dbReference>
<dbReference type="STRING" id="1742358.GCA_001439605_03592"/>
<feature type="transmembrane region" description="Helical" evidence="7">
    <location>
        <begin position="290"/>
        <end position="317"/>
    </location>
</feature>
<feature type="transmembrane region" description="Helical" evidence="7">
    <location>
        <begin position="396"/>
        <end position="415"/>
    </location>
</feature>
<evidence type="ECO:0000313" key="10">
    <source>
        <dbReference type="Proteomes" id="UP000293846"/>
    </source>
</evidence>
<evidence type="ECO:0000256" key="2">
    <source>
        <dbReference type="ARBA" id="ARBA00022448"/>
    </source>
</evidence>
<evidence type="ECO:0000256" key="5">
    <source>
        <dbReference type="ARBA" id="ARBA00022989"/>
    </source>
</evidence>
<name>A0A4V2NU39_9BACI</name>